<organism evidence="2 3">
    <name type="scientific">Ascobolus immersus RN42</name>
    <dbReference type="NCBI Taxonomy" id="1160509"/>
    <lineage>
        <taxon>Eukaryota</taxon>
        <taxon>Fungi</taxon>
        <taxon>Dikarya</taxon>
        <taxon>Ascomycota</taxon>
        <taxon>Pezizomycotina</taxon>
        <taxon>Pezizomycetes</taxon>
        <taxon>Pezizales</taxon>
        <taxon>Ascobolaceae</taxon>
        <taxon>Ascobolus</taxon>
    </lineage>
</organism>
<accession>A0A3N4HBG4</accession>
<protein>
    <submittedName>
        <fullName evidence="2">Uncharacterized protein</fullName>
    </submittedName>
</protein>
<feature type="compositionally biased region" description="Basic and acidic residues" evidence="1">
    <location>
        <begin position="84"/>
        <end position="93"/>
    </location>
</feature>
<reference evidence="2 3" key="1">
    <citation type="journal article" date="2018" name="Nat. Ecol. Evol.">
        <title>Pezizomycetes genomes reveal the molecular basis of ectomycorrhizal truffle lifestyle.</title>
        <authorList>
            <person name="Murat C."/>
            <person name="Payen T."/>
            <person name="Noel B."/>
            <person name="Kuo A."/>
            <person name="Morin E."/>
            <person name="Chen J."/>
            <person name="Kohler A."/>
            <person name="Krizsan K."/>
            <person name="Balestrini R."/>
            <person name="Da Silva C."/>
            <person name="Montanini B."/>
            <person name="Hainaut M."/>
            <person name="Levati E."/>
            <person name="Barry K.W."/>
            <person name="Belfiori B."/>
            <person name="Cichocki N."/>
            <person name="Clum A."/>
            <person name="Dockter R.B."/>
            <person name="Fauchery L."/>
            <person name="Guy J."/>
            <person name="Iotti M."/>
            <person name="Le Tacon F."/>
            <person name="Lindquist E.A."/>
            <person name="Lipzen A."/>
            <person name="Malagnac F."/>
            <person name="Mello A."/>
            <person name="Molinier V."/>
            <person name="Miyauchi S."/>
            <person name="Poulain J."/>
            <person name="Riccioni C."/>
            <person name="Rubini A."/>
            <person name="Sitrit Y."/>
            <person name="Splivallo R."/>
            <person name="Traeger S."/>
            <person name="Wang M."/>
            <person name="Zifcakova L."/>
            <person name="Wipf D."/>
            <person name="Zambonelli A."/>
            <person name="Paolocci F."/>
            <person name="Nowrousian M."/>
            <person name="Ottonello S."/>
            <person name="Baldrian P."/>
            <person name="Spatafora J.W."/>
            <person name="Henrissat B."/>
            <person name="Nagy L.G."/>
            <person name="Aury J.M."/>
            <person name="Wincker P."/>
            <person name="Grigoriev I.V."/>
            <person name="Bonfante P."/>
            <person name="Martin F.M."/>
        </authorList>
    </citation>
    <scope>NUCLEOTIDE SEQUENCE [LARGE SCALE GENOMIC DNA]</scope>
    <source>
        <strain evidence="2 3">RN42</strain>
    </source>
</reference>
<dbReference type="Proteomes" id="UP000275078">
    <property type="component" value="Unassembled WGS sequence"/>
</dbReference>
<evidence type="ECO:0000313" key="2">
    <source>
        <dbReference type="EMBL" id="RPA70776.1"/>
    </source>
</evidence>
<feature type="compositionally biased region" description="Basic and acidic residues" evidence="1">
    <location>
        <begin position="150"/>
        <end position="160"/>
    </location>
</feature>
<dbReference type="EMBL" id="ML120077">
    <property type="protein sequence ID" value="RPA70776.1"/>
    <property type="molecule type" value="Genomic_DNA"/>
</dbReference>
<proteinExistence type="predicted"/>
<dbReference type="AlphaFoldDB" id="A0A3N4HBG4"/>
<name>A0A3N4HBG4_ASCIM</name>
<evidence type="ECO:0000256" key="1">
    <source>
        <dbReference type="SAM" id="MobiDB-lite"/>
    </source>
</evidence>
<keyword evidence="3" id="KW-1185">Reference proteome</keyword>
<sequence>MATLRGGKKAEFGVVEGMTDECAERKQLAGFEAQSPHAKAGENEVLVALNPCRKAGEIDGLVAQNPRQKAGEIDALEAQNPRPRGGDKHRPQEPESSSKSPPKPHTGENDVVVAETLPFVKPRTLTQAPARLLVPVKRESWVTSPMKGVRKQERMPSECCHEDDDDEAGVEKVQVR</sequence>
<feature type="region of interest" description="Disordered" evidence="1">
    <location>
        <begin position="60"/>
        <end position="113"/>
    </location>
</feature>
<gene>
    <name evidence="2" type="ORF">BJ508DRAFT_336811</name>
</gene>
<feature type="region of interest" description="Disordered" evidence="1">
    <location>
        <begin position="143"/>
        <end position="176"/>
    </location>
</feature>
<evidence type="ECO:0000313" key="3">
    <source>
        <dbReference type="Proteomes" id="UP000275078"/>
    </source>
</evidence>